<dbReference type="AlphaFoldDB" id="A0A7I8IPZ7"/>
<evidence type="ECO:0000313" key="2">
    <source>
        <dbReference type="EMBL" id="CAA2620288.1"/>
    </source>
</evidence>
<dbReference type="EMBL" id="LR743592">
    <property type="protein sequence ID" value="CAA2620288.1"/>
    <property type="molecule type" value="Genomic_DNA"/>
</dbReference>
<keyword evidence="3" id="KW-1185">Reference proteome</keyword>
<dbReference type="EMBL" id="CACRZD030000005">
    <property type="protein sequence ID" value="CAA6660038.1"/>
    <property type="molecule type" value="Genomic_DNA"/>
</dbReference>
<proteinExistence type="predicted"/>
<sequence>MGELTLGSWLFGLGSELDRRRRRASGTGSAAPPPEGRSPAAG</sequence>
<organism evidence="2">
    <name type="scientific">Spirodela intermedia</name>
    <name type="common">Intermediate duckweed</name>
    <dbReference type="NCBI Taxonomy" id="51605"/>
    <lineage>
        <taxon>Eukaryota</taxon>
        <taxon>Viridiplantae</taxon>
        <taxon>Streptophyta</taxon>
        <taxon>Embryophyta</taxon>
        <taxon>Tracheophyta</taxon>
        <taxon>Spermatophyta</taxon>
        <taxon>Magnoliopsida</taxon>
        <taxon>Liliopsida</taxon>
        <taxon>Araceae</taxon>
        <taxon>Lemnoideae</taxon>
        <taxon>Spirodela</taxon>
    </lineage>
</organism>
<gene>
    <name evidence="2" type="ORF">SI7747_05006457</name>
</gene>
<evidence type="ECO:0000256" key="1">
    <source>
        <dbReference type="SAM" id="MobiDB-lite"/>
    </source>
</evidence>
<evidence type="ECO:0000313" key="3">
    <source>
        <dbReference type="Proteomes" id="UP001189122"/>
    </source>
</evidence>
<accession>A0A7I8IPZ7</accession>
<dbReference type="Proteomes" id="UP001189122">
    <property type="component" value="Unassembled WGS sequence"/>
</dbReference>
<reference evidence="2 3" key="1">
    <citation type="submission" date="2019-12" db="EMBL/GenBank/DDBJ databases">
        <authorList>
            <person name="Scholz U."/>
            <person name="Mascher M."/>
            <person name="Fiebig A."/>
        </authorList>
    </citation>
    <scope>NUCLEOTIDE SEQUENCE</scope>
</reference>
<name>A0A7I8IPZ7_SPIIN</name>
<feature type="region of interest" description="Disordered" evidence="1">
    <location>
        <begin position="17"/>
        <end position="42"/>
    </location>
</feature>
<protein>
    <submittedName>
        <fullName evidence="2">Uncharacterized protein</fullName>
    </submittedName>
</protein>